<evidence type="ECO:0000256" key="1">
    <source>
        <dbReference type="SAM" id="MobiDB-lite"/>
    </source>
</evidence>
<dbReference type="RefSeq" id="XP_008094942.1">
    <property type="nucleotide sequence ID" value="XM_008096751.1"/>
</dbReference>
<proteinExistence type="predicted"/>
<evidence type="ECO:0000313" key="3">
    <source>
        <dbReference type="EMBL" id="EFQ30922.1"/>
    </source>
</evidence>
<gene>
    <name evidence="3" type="ORF">GLRG_06066</name>
</gene>
<dbReference type="GeneID" id="24411431"/>
<reference evidence="4" key="1">
    <citation type="journal article" date="2012" name="Nat. Genet.">
        <title>Lifestyle transitions in plant pathogenic Colletotrichum fungi deciphered by genome and transcriptome analyses.</title>
        <authorList>
            <person name="O'Connell R.J."/>
            <person name="Thon M.R."/>
            <person name="Hacquard S."/>
            <person name="Amyotte S.G."/>
            <person name="Kleemann J."/>
            <person name="Torres M.F."/>
            <person name="Damm U."/>
            <person name="Buiate E.A."/>
            <person name="Epstein L."/>
            <person name="Alkan N."/>
            <person name="Altmueller J."/>
            <person name="Alvarado-Balderrama L."/>
            <person name="Bauser C.A."/>
            <person name="Becker C."/>
            <person name="Birren B.W."/>
            <person name="Chen Z."/>
            <person name="Choi J."/>
            <person name="Crouch J.A."/>
            <person name="Duvick J.P."/>
            <person name="Farman M.A."/>
            <person name="Gan P."/>
            <person name="Heiman D."/>
            <person name="Henrissat B."/>
            <person name="Howard R.J."/>
            <person name="Kabbage M."/>
            <person name="Koch C."/>
            <person name="Kracher B."/>
            <person name="Kubo Y."/>
            <person name="Law A.D."/>
            <person name="Lebrun M.-H."/>
            <person name="Lee Y.-H."/>
            <person name="Miyara I."/>
            <person name="Moore N."/>
            <person name="Neumann U."/>
            <person name="Nordstroem K."/>
            <person name="Panaccione D.G."/>
            <person name="Panstruga R."/>
            <person name="Place M."/>
            <person name="Proctor R.H."/>
            <person name="Prusky D."/>
            <person name="Rech G."/>
            <person name="Reinhardt R."/>
            <person name="Rollins J.A."/>
            <person name="Rounsley S."/>
            <person name="Schardl C.L."/>
            <person name="Schwartz D.C."/>
            <person name="Shenoy N."/>
            <person name="Shirasu K."/>
            <person name="Sikhakolli U.R."/>
            <person name="Stueber K."/>
            <person name="Sukno S.A."/>
            <person name="Sweigard J.A."/>
            <person name="Takano Y."/>
            <person name="Takahara H."/>
            <person name="Trail F."/>
            <person name="van der Does H.C."/>
            <person name="Voll L.M."/>
            <person name="Will I."/>
            <person name="Young S."/>
            <person name="Zeng Q."/>
            <person name="Zhang J."/>
            <person name="Zhou S."/>
            <person name="Dickman M.B."/>
            <person name="Schulze-Lefert P."/>
            <person name="Ver Loren van Themaat E."/>
            <person name="Ma L.-J."/>
            <person name="Vaillancourt L.J."/>
        </authorList>
    </citation>
    <scope>NUCLEOTIDE SEQUENCE [LARGE SCALE GENOMIC DNA]</scope>
    <source>
        <strain evidence="4">M1.001 / M2 / FGSC 10212</strain>
    </source>
</reference>
<sequence length="211" mass="21713">MDPLDPGFAKIVLAFVGTAAAQTTTVVEVGNPYFGNNPYDASVVDANPTATTYAVYCQKNSDTYQCRDDPAGLILTLVGGPSTVEVHVERPKSKYSEEFIGTISGDRLDYRVIATLSGQVVATTDAVLLPVTNPDLRAPLTVTAGIEKLQAQATTTTITTTEPSGAQTDPTATGVEASPTSTPNTAASRATRSGVLVGFAGAAAVAGVVLF</sequence>
<dbReference type="HOGENOM" id="CLU_1272183_0_0_1"/>
<feature type="signal peptide" evidence="2">
    <location>
        <begin position="1"/>
        <end position="21"/>
    </location>
</feature>
<dbReference type="Proteomes" id="UP000008782">
    <property type="component" value="Unassembled WGS sequence"/>
</dbReference>
<keyword evidence="2" id="KW-0732">Signal</keyword>
<feature type="compositionally biased region" description="Polar residues" evidence="1">
    <location>
        <begin position="178"/>
        <end position="189"/>
    </location>
</feature>
<keyword evidence="4" id="KW-1185">Reference proteome</keyword>
<name>E3QJ84_COLGM</name>
<dbReference type="AlphaFoldDB" id="E3QJ84"/>
<accession>E3QJ84</accession>
<protein>
    <submittedName>
        <fullName evidence="3">Uncharacterized protein</fullName>
    </submittedName>
</protein>
<feature type="compositionally biased region" description="Polar residues" evidence="1">
    <location>
        <begin position="162"/>
        <end position="171"/>
    </location>
</feature>
<feature type="region of interest" description="Disordered" evidence="1">
    <location>
        <begin position="154"/>
        <end position="189"/>
    </location>
</feature>
<dbReference type="VEuPathDB" id="FungiDB:GLRG_06066"/>
<dbReference type="OrthoDB" id="4991875at2759"/>
<dbReference type="eggNOG" id="ENOG502T47K">
    <property type="taxonomic scope" value="Eukaryota"/>
</dbReference>
<organism evidence="4">
    <name type="scientific">Colletotrichum graminicola (strain M1.001 / M2 / FGSC 10212)</name>
    <name type="common">Maize anthracnose fungus</name>
    <name type="synonym">Glomerella graminicola</name>
    <dbReference type="NCBI Taxonomy" id="645133"/>
    <lineage>
        <taxon>Eukaryota</taxon>
        <taxon>Fungi</taxon>
        <taxon>Dikarya</taxon>
        <taxon>Ascomycota</taxon>
        <taxon>Pezizomycotina</taxon>
        <taxon>Sordariomycetes</taxon>
        <taxon>Hypocreomycetidae</taxon>
        <taxon>Glomerellales</taxon>
        <taxon>Glomerellaceae</taxon>
        <taxon>Colletotrichum</taxon>
        <taxon>Colletotrichum graminicola species complex</taxon>
    </lineage>
</organism>
<dbReference type="STRING" id="645133.E3QJ84"/>
<feature type="chain" id="PRO_5003179776" evidence="2">
    <location>
        <begin position="22"/>
        <end position="211"/>
    </location>
</feature>
<evidence type="ECO:0000256" key="2">
    <source>
        <dbReference type="SAM" id="SignalP"/>
    </source>
</evidence>
<evidence type="ECO:0000313" key="4">
    <source>
        <dbReference type="Proteomes" id="UP000008782"/>
    </source>
</evidence>
<dbReference type="EMBL" id="GG697352">
    <property type="protein sequence ID" value="EFQ30922.1"/>
    <property type="molecule type" value="Genomic_DNA"/>
</dbReference>